<dbReference type="SMART" id="SM00871">
    <property type="entry name" value="AraC_E_bind"/>
    <property type="match status" value="1"/>
</dbReference>
<dbReference type="InterPro" id="IPR010499">
    <property type="entry name" value="AraC_E-bd"/>
</dbReference>
<dbReference type="EMBL" id="JAMQCR010000001">
    <property type="protein sequence ID" value="MCM2534067.1"/>
    <property type="molecule type" value="Genomic_DNA"/>
</dbReference>
<keyword evidence="3" id="KW-1185">Reference proteome</keyword>
<dbReference type="InterPro" id="IPR029441">
    <property type="entry name" value="Cass2"/>
</dbReference>
<evidence type="ECO:0000313" key="2">
    <source>
        <dbReference type="EMBL" id="MCM2534067.1"/>
    </source>
</evidence>
<protein>
    <submittedName>
        <fullName evidence="2">GyrI-like domain-containing protein</fullName>
    </submittedName>
</protein>
<comment type="caution">
    <text evidence="2">The sequence shown here is derived from an EMBL/GenBank/DDBJ whole genome shotgun (WGS) entry which is preliminary data.</text>
</comment>
<evidence type="ECO:0000259" key="1">
    <source>
        <dbReference type="SMART" id="SM00871"/>
    </source>
</evidence>
<dbReference type="InterPro" id="IPR053182">
    <property type="entry name" value="YobU-like_regulator"/>
</dbReference>
<sequence>MKYKIVERDDFQTVGINREFLCGSGEAGIPGVPEFWGEAHGSGTANRLFQLNNGQIKGLLGITTNYNAAKNVVDYWIATEFSGQVPDGFSSFEIPASKWVVLEVHGPIPGAIIDKWKQIYSGWFPANGYEPARIPPLEAYIDSDLYSENSYNEIWIAIK</sequence>
<evidence type="ECO:0000313" key="3">
    <source>
        <dbReference type="Proteomes" id="UP001523262"/>
    </source>
</evidence>
<dbReference type="Gene3D" id="3.20.80.10">
    <property type="entry name" value="Regulatory factor, effector binding domain"/>
    <property type="match status" value="1"/>
</dbReference>
<dbReference type="PANTHER" id="PTHR36444:SF3">
    <property type="entry name" value="TRANSCRIPTIONAL ACTIVATOR, PUTATIVE-RELATED"/>
    <property type="match status" value="1"/>
</dbReference>
<dbReference type="InterPro" id="IPR011256">
    <property type="entry name" value="Reg_factor_effector_dom_sf"/>
</dbReference>
<reference evidence="2 3" key="1">
    <citation type="submission" date="2022-06" db="EMBL/GenBank/DDBJ databases">
        <authorList>
            <person name="Jeon C.O."/>
        </authorList>
    </citation>
    <scope>NUCLEOTIDE SEQUENCE [LARGE SCALE GENOMIC DNA]</scope>
    <source>
        <strain evidence="2 3">KCTC 13943</strain>
    </source>
</reference>
<proteinExistence type="predicted"/>
<gene>
    <name evidence="2" type="ORF">NDK43_18980</name>
</gene>
<feature type="domain" description="AraC effector-binding" evidence="1">
    <location>
        <begin position="1"/>
        <end position="159"/>
    </location>
</feature>
<organism evidence="2 3">
    <name type="scientific">Neobacillus pocheonensis</name>
    <dbReference type="NCBI Taxonomy" id="363869"/>
    <lineage>
        <taxon>Bacteria</taxon>
        <taxon>Bacillati</taxon>
        <taxon>Bacillota</taxon>
        <taxon>Bacilli</taxon>
        <taxon>Bacillales</taxon>
        <taxon>Bacillaceae</taxon>
        <taxon>Neobacillus</taxon>
    </lineage>
</organism>
<name>A0ABT0WG80_9BACI</name>
<accession>A0ABT0WG80</accession>
<dbReference type="Pfam" id="PF14526">
    <property type="entry name" value="Cass2"/>
    <property type="match status" value="1"/>
</dbReference>
<dbReference type="SUPFAM" id="SSF55136">
    <property type="entry name" value="Probable bacterial effector-binding domain"/>
    <property type="match status" value="1"/>
</dbReference>
<dbReference type="Proteomes" id="UP001523262">
    <property type="component" value="Unassembled WGS sequence"/>
</dbReference>
<dbReference type="PANTHER" id="PTHR36444">
    <property type="entry name" value="TRANSCRIPTIONAL REGULATOR PROTEIN YOBU-RELATED"/>
    <property type="match status" value="1"/>
</dbReference>